<sequence length="206" mass="22975">MANYDPHAEQNVFSAQDHDPVIKIERDAEIPAPMFAPSPGPLFPSTPQLPGLNLSMPQCPQQYPSASAIMANDIESLGTRITATEALLHTEMQEMSQQIKTLTDRIKTIERRYVVLKHNEMCRSINPFAIRTGVLPITPPRSFSTGRLLPGFPNTYTRFWDLSGEDMSGMLEQLEIAVIPSSSLRIKRMKLMLVSGVPAELVNRDV</sequence>
<name>A0A2C5XJQ3_9HYPO</name>
<protein>
    <submittedName>
        <fullName evidence="2">Uncharacterized protein</fullName>
    </submittedName>
</protein>
<dbReference type="OrthoDB" id="10329914at2759"/>
<proteinExistence type="predicted"/>
<organism evidence="2 3">
    <name type="scientific">Ophiocordyceps australis</name>
    <dbReference type="NCBI Taxonomy" id="1399860"/>
    <lineage>
        <taxon>Eukaryota</taxon>
        <taxon>Fungi</taxon>
        <taxon>Dikarya</taxon>
        <taxon>Ascomycota</taxon>
        <taxon>Pezizomycotina</taxon>
        <taxon>Sordariomycetes</taxon>
        <taxon>Hypocreomycetidae</taxon>
        <taxon>Hypocreales</taxon>
        <taxon>Ophiocordycipitaceae</taxon>
        <taxon>Ophiocordyceps</taxon>
    </lineage>
</organism>
<evidence type="ECO:0000313" key="3">
    <source>
        <dbReference type="Proteomes" id="UP000224854"/>
    </source>
</evidence>
<accession>A0A2C5XJQ3</accession>
<dbReference type="Proteomes" id="UP000224854">
    <property type="component" value="Unassembled WGS sequence"/>
</dbReference>
<comment type="caution">
    <text evidence="2">The sequence shown here is derived from an EMBL/GenBank/DDBJ whole genome shotgun (WGS) entry which is preliminary data.</text>
</comment>
<keyword evidence="3" id="KW-1185">Reference proteome</keyword>
<gene>
    <name evidence="2" type="ORF">CDD82_1703</name>
</gene>
<reference evidence="2 3" key="1">
    <citation type="submission" date="2017-06" db="EMBL/GenBank/DDBJ databases">
        <title>Ant-infecting Ophiocordyceps genomes reveal a high diversity of potential behavioral manipulation genes and a possible major role for enterotoxins.</title>
        <authorList>
            <person name="De Bekker C."/>
            <person name="Evans H.C."/>
            <person name="Brachmann A."/>
            <person name="Hughes D.P."/>
        </authorList>
    </citation>
    <scope>NUCLEOTIDE SEQUENCE [LARGE SCALE GENOMIC DNA]</scope>
    <source>
        <strain evidence="2 3">1348a</strain>
    </source>
</reference>
<dbReference type="EMBL" id="NJEU01001535">
    <property type="protein sequence ID" value="PHH65098.1"/>
    <property type="molecule type" value="Genomic_DNA"/>
</dbReference>
<keyword evidence="1" id="KW-0175">Coiled coil</keyword>
<evidence type="ECO:0000256" key="1">
    <source>
        <dbReference type="SAM" id="Coils"/>
    </source>
</evidence>
<feature type="coiled-coil region" evidence="1">
    <location>
        <begin position="92"/>
        <end position="119"/>
    </location>
</feature>
<dbReference type="AlphaFoldDB" id="A0A2C5XJQ3"/>
<evidence type="ECO:0000313" key="2">
    <source>
        <dbReference type="EMBL" id="PHH65098.1"/>
    </source>
</evidence>